<dbReference type="InterPro" id="IPR006016">
    <property type="entry name" value="UspA"/>
</dbReference>
<dbReference type="Gene3D" id="3.40.50.620">
    <property type="entry name" value="HUPs"/>
    <property type="match status" value="2"/>
</dbReference>
<dbReference type="SUPFAM" id="SSF52402">
    <property type="entry name" value="Adenine nucleotide alpha hydrolases-like"/>
    <property type="match status" value="2"/>
</dbReference>
<dbReference type="PRINTS" id="PR01438">
    <property type="entry name" value="UNVRSLSTRESS"/>
</dbReference>
<dbReference type="InterPro" id="IPR006015">
    <property type="entry name" value="Universal_stress_UspA"/>
</dbReference>
<comment type="caution">
    <text evidence="3">The sequence shown here is derived from an EMBL/GenBank/DDBJ whole genome shotgun (WGS) entry which is preliminary data.</text>
</comment>
<evidence type="ECO:0000259" key="2">
    <source>
        <dbReference type="Pfam" id="PF00582"/>
    </source>
</evidence>
<sequence>MRPIVAGVDGTGTDSAAVLWAAKAAALHQVPLRLVHSAEVTAVGALEDDPSMSSQAVMEVLRREGQAPPYARDAAATVQKIYPDLPVEVVEASGAASAALVGFQDEALMIVVGSGQKGGIGQFLLGTTSLNTAMHATCPVAVVNREVKVTEAFADRVLVAVDGSRDSAAAAVVAFREAALRSVPVVCLSTWYLEVVDGYVVTEPDSPEWQAIEERQRGRVEASIKVARSRYPDVEVQVEILHGPSTTTLAAATGRTNLMVIGTRGRGGFAGKLLGSVSHKVLEAAACPVIVVKAPRD</sequence>
<protein>
    <submittedName>
        <fullName evidence="3">Nucleotide-binding universal stress UspA family protein</fullName>
    </submittedName>
</protein>
<evidence type="ECO:0000313" key="4">
    <source>
        <dbReference type="Proteomes" id="UP000319516"/>
    </source>
</evidence>
<dbReference type="EMBL" id="VFOP01000001">
    <property type="protein sequence ID" value="TQL50120.1"/>
    <property type="molecule type" value="Genomic_DNA"/>
</dbReference>
<gene>
    <name evidence="3" type="ORF">FB467_1223</name>
</gene>
<name>A0A542YPU1_9MICO</name>
<dbReference type="Proteomes" id="UP000319516">
    <property type="component" value="Unassembled WGS sequence"/>
</dbReference>
<dbReference type="Pfam" id="PF00582">
    <property type="entry name" value="Usp"/>
    <property type="match status" value="2"/>
</dbReference>
<comment type="similarity">
    <text evidence="1">Belongs to the universal stress protein A family.</text>
</comment>
<dbReference type="AlphaFoldDB" id="A0A542YPU1"/>
<keyword evidence="4" id="KW-1185">Reference proteome</keyword>
<feature type="domain" description="UspA" evidence="2">
    <location>
        <begin position="1"/>
        <end position="143"/>
    </location>
</feature>
<proteinExistence type="inferred from homology"/>
<reference evidence="3 4" key="1">
    <citation type="submission" date="2019-06" db="EMBL/GenBank/DDBJ databases">
        <title>Sequencing the genomes of 1000 actinobacteria strains.</title>
        <authorList>
            <person name="Klenk H.-P."/>
        </authorList>
    </citation>
    <scope>NUCLEOTIDE SEQUENCE [LARGE SCALE GENOMIC DNA]</scope>
    <source>
        <strain evidence="3 4">DSM 12335</strain>
    </source>
</reference>
<accession>A0A542YPU1</accession>
<organism evidence="3 4">
    <name type="scientific">Ornithinicoccus hortensis</name>
    <dbReference type="NCBI Taxonomy" id="82346"/>
    <lineage>
        <taxon>Bacteria</taxon>
        <taxon>Bacillati</taxon>
        <taxon>Actinomycetota</taxon>
        <taxon>Actinomycetes</taxon>
        <taxon>Micrococcales</taxon>
        <taxon>Intrasporangiaceae</taxon>
        <taxon>Ornithinicoccus</taxon>
    </lineage>
</organism>
<feature type="domain" description="UspA" evidence="2">
    <location>
        <begin position="155"/>
        <end position="293"/>
    </location>
</feature>
<dbReference type="PANTHER" id="PTHR46268">
    <property type="entry name" value="STRESS RESPONSE PROTEIN NHAX"/>
    <property type="match status" value="1"/>
</dbReference>
<evidence type="ECO:0000256" key="1">
    <source>
        <dbReference type="ARBA" id="ARBA00008791"/>
    </source>
</evidence>
<dbReference type="InterPro" id="IPR014729">
    <property type="entry name" value="Rossmann-like_a/b/a_fold"/>
</dbReference>
<dbReference type="PANTHER" id="PTHR46268:SF6">
    <property type="entry name" value="UNIVERSAL STRESS PROTEIN UP12"/>
    <property type="match status" value="1"/>
</dbReference>
<evidence type="ECO:0000313" key="3">
    <source>
        <dbReference type="EMBL" id="TQL50120.1"/>
    </source>
</evidence>